<feature type="domain" description="FAM65 N-terminal" evidence="3">
    <location>
        <begin position="66"/>
        <end position="372"/>
    </location>
</feature>
<evidence type="ECO:0000256" key="1">
    <source>
        <dbReference type="ARBA" id="ARBA00005744"/>
    </source>
</evidence>
<dbReference type="Pfam" id="PF15903">
    <property type="entry name" value="PL48"/>
    <property type="match status" value="1"/>
</dbReference>
<dbReference type="PANTHER" id="PTHR15829">
    <property type="entry name" value="PROTEIN KINASE PKN/PRK1, EFFECTOR"/>
    <property type="match status" value="1"/>
</dbReference>
<proteinExistence type="inferred from homology"/>
<dbReference type="EMBL" id="VXIV02002008">
    <property type="protein sequence ID" value="KAF6027906.1"/>
    <property type="molecule type" value="Genomic_DNA"/>
</dbReference>
<feature type="compositionally biased region" description="Polar residues" evidence="2">
    <location>
        <begin position="47"/>
        <end position="60"/>
    </location>
</feature>
<name>A0A7J7JR33_BUGNE</name>
<feature type="region of interest" description="Disordered" evidence="2">
    <location>
        <begin position="23"/>
        <end position="60"/>
    </location>
</feature>
<keyword evidence="5" id="KW-1185">Reference proteome</keyword>
<evidence type="ECO:0000313" key="5">
    <source>
        <dbReference type="Proteomes" id="UP000593567"/>
    </source>
</evidence>
<evidence type="ECO:0000256" key="2">
    <source>
        <dbReference type="SAM" id="MobiDB-lite"/>
    </source>
</evidence>
<comment type="caution">
    <text evidence="4">The sequence shown here is derived from an EMBL/GenBank/DDBJ whole genome shotgun (WGS) entry which is preliminary data.</text>
</comment>
<evidence type="ECO:0000259" key="3">
    <source>
        <dbReference type="Pfam" id="PF15903"/>
    </source>
</evidence>
<dbReference type="AlphaFoldDB" id="A0A7J7JR33"/>
<protein>
    <submittedName>
        <fullName evidence="4">FAM65A</fullName>
    </submittedName>
</protein>
<dbReference type="PANTHER" id="PTHR15829:SF13">
    <property type="entry name" value="FAM65 N-TERMINAL DOMAIN-CONTAINING PROTEIN"/>
    <property type="match status" value="1"/>
</dbReference>
<organism evidence="4 5">
    <name type="scientific">Bugula neritina</name>
    <name type="common">Brown bryozoan</name>
    <name type="synonym">Sertularia neritina</name>
    <dbReference type="NCBI Taxonomy" id="10212"/>
    <lineage>
        <taxon>Eukaryota</taxon>
        <taxon>Metazoa</taxon>
        <taxon>Spiralia</taxon>
        <taxon>Lophotrochozoa</taxon>
        <taxon>Bryozoa</taxon>
        <taxon>Gymnolaemata</taxon>
        <taxon>Cheilostomatida</taxon>
        <taxon>Flustrina</taxon>
        <taxon>Buguloidea</taxon>
        <taxon>Bugulidae</taxon>
        <taxon>Bugula</taxon>
    </lineage>
</organism>
<gene>
    <name evidence="4" type="ORF">EB796_013807</name>
</gene>
<dbReference type="InterPro" id="IPR026136">
    <property type="entry name" value="RIPOR3"/>
</dbReference>
<dbReference type="Proteomes" id="UP000593567">
    <property type="component" value="Unassembled WGS sequence"/>
</dbReference>
<reference evidence="4" key="1">
    <citation type="submission" date="2020-06" db="EMBL/GenBank/DDBJ databases">
        <title>Draft genome of Bugula neritina, a colonial animal packing powerful symbionts and potential medicines.</title>
        <authorList>
            <person name="Rayko M."/>
        </authorList>
    </citation>
    <scope>NUCLEOTIDE SEQUENCE [LARGE SCALE GENOMIC DNA]</scope>
    <source>
        <strain evidence="4">Kwan_BN1</strain>
    </source>
</reference>
<sequence>MKKVRKLHRSVSASADVESIYTASQSARVRRTTSMSAHRVTKDRQDNMSNFGKNNVNSGSTSNLFRSQSLASLGGDKLVLGEGFRNSYTLRAHKSAVLKELGLNSKSISRIPKTPRPKRTLDVFTAVIEGLRSHVEGAGEDYTQVNDDHRLKSSVALGIRCCLLDLQQNLLKAIERHKKKLEYLLSKVEELYDHYQVQNQMREGTKALSKAYESSSGQHKRDSMLSVHYGFKECSKTMCAIEAQLESMLGQFHCEMKGIMGFARVMPGDSFEVSIRHGSQKWKSKGFVSKDSEQKWEHEKRALSVQICSSLTVKVFESKRLTKSSLGEKHCDILGLFAANPQILTVNVNDIGTIKLNILVQWMPLSNFTEHMKYYDPPPRDAVSPRPLSVLVPVDSGSPNMSTLTRLSPRKSLQAEVISP</sequence>
<accession>A0A7J7JR33</accession>
<evidence type="ECO:0000313" key="4">
    <source>
        <dbReference type="EMBL" id="KAF6027906.1"/>
    </source>
</evidence>
<dbReference type="OrthoDB" id="9999654at2759"/>
<feature type="compositionally biased region" description="Polar residues" evidence="2">
    <location>
        <begin position="23"/>
        <end position="36"/>
    </location>
</feature>
<dbReference type="InterPro" id="IPR031780">
    <property type="entry name" value="FAM65_N"/>
</dbReference>
<comment type="similarity">
    <text evidence="1">Belongs to the RIPOR family.</text>
</comment>